<dbReference type="EMBL" id="FPKX01000048">
    <property type="protein sequence ID" value="SFZ98408.1"/>
    <property type="molecule type" value="Genomic_DNA"/>
</dbReference>
<dbReference type="SUPFAM" id="SSF53474">
    <property type="entry name" value="alpha/beta-Hydrolases"/>
    <property type="match status" value="1"/>
</dbReference>
<accession>A0A1W1EEH0</accession>
<dbReference type="Gene3D" id="3.40.50.1820">
    <property type="entry name" value="alpha/beta hydrolase"/>
    <property type="match status" value="1"/>
</dbReference>
<dbReference type="GO" id="GO:0016787">
    <property type="term" value="F:hydrolase activity"/>
    <property type="evidence" value="ECO:0007669"/>
    <property type="project" value="UniProtKB-KW"/>
</dbReference>
<organism evidence="1">
    <name type="scientific">hydrothermal vent metagenome</name>
    <dbReference type="NCBI Taxonomy" id="652676"/>
    <lineage>
        <taxon>unclassified sequences</taxon>
        <taxon>metagenomes</taxon>
        <taxon>ecological metagenomes</taxon>
    </lineage>
</organism>
<reference evidence="1" key="1">
    <citation type="submission" date="2016-10" db="EMBL/GenBank/DDBJ databases">
        <authorList>
            <person name="de Groot N.N."/>
        </authorList>
    </citation>
    <scope>NUCLEOTIDE SEQUENCE</scope>
</reference>
<dbReference type="InterPro" id="IPR029058">
    <property type="entry name" value="AB_hydrolase_fold"/>
</dbReference>
<gene>
    <name evidence="1" type="ORF">MNB_SV-5-1030</name>
</gene>
<dbReference type="AlphaFoldDB" id="A0A1W1EEH0"/>
<evidence type="ECO:0000313" key="1">
    <source>
        <dbReference type="EMBL" id="SFZ98408.1"/>
    </source>
</evidence>
<sequence length="163" mass="18650">MVYKLAKEYPEMFQAYVAICANLPIKENNDCCDEQKAVNMMIVNGTADKINPYNGGEVLVDDDANRGEVVSTQHTLQQWKDLLGQESIVETKEIMKKYEEKDDTQVVIYGYRSIELLKKVVLVKIENGGHVIPNPYFSNWPKELGSVNRDINLPKYILDFFAL</sequence>
<name>A0A1W1EEH0_9ZZZZ</name>
<dbReference type="EC" id="3.-.-.-" evidence="1"/>
<keyword evidence="1" id="KW-0378">Hydrolase</keyword>
<protein>
    <submittedName>
        <fullName evidence="1">POLY(3-HYDROXYBUTYRATE) DEPOLYMERASE</fullName>
        <ecNumber evidence="1">3.-.-.-</ecNumber>
    </submittedName>
</protein>
<proteinExistence type="predicted"/>